<reference evidence="1" key="1">
    <citation type="submission" date="2021-02" db="EMBL/GenBank/DDBJ databases">
        <title>Genome sequence Cadophora malorum strain M34.</title>
        <authorList>
            <person name="Stefanovic E."/>
            <person name="Vu D."/>
            <person name="Scully C."/>
            <person name="Dijksterhuis J."/>
            <person name="Roader J."/>
            <person name="Houbraken J."/>
        </authorList>
    </citation>
    <scope>NUCLEOTIDE SEQUENCE</scope>
    <source>
        <strain evidence="1">M34</strain>
    </source>
</reference>
<evidence type="ECO:0000313" key="2">
    <source>
        <dbReference type="Proteomes" id="UP000664132"/>
    </source>
</evidence>
<keyword evidence="2" id="KW-1185">Reference proteome</keyword>
<comment type="caution">
    <text evidence="1">The sequence shown here is derived from an EMBL/GenBank/DDBJ whole genome shotgun (WGS) entry which is preliminary data.</text>
</comment>
<accession>A0A8H7T8A4</accession>
<dbReference type="EMBL" id="JAFJYH010000242">
    <property type="protein sequence ID" value="KAG4414937.1"/>
    <property type="molecule type" value="Genomic_DNA"/>
</dbReference>
<protein>
    <submittedName>
        <fullName evidence="1">Uncharacterized protein</fullName>
    </submittedName>
</protein>
<dbReference type="AlphaFoldDB" id="A0A8H7T8A4"/>
<organism evidence="1 2">
    <name type="scientific">Cadophora malorum</name>
    <dbReference type="NCBI Taxonomy" id="108018"/>
    <lineage>
        <taxon>Eukaryota</taxon>
        <taxon>Fungi</taxon>
        <taxon>Dikarya</taxon>
        <taxon>Ascomycota</taxon>
        <taxon>Pezizomycotina</taxon>
        <taxon>Leotiomycetes</taxon>
        <taxon>Helotiales</taxon>
        <taxon>Ploettnerulaceae</taxon>
        <taxon>Cadophora</taxon>
    </lineage>
</organism>
<sequence length="240" mass="26503">MMERQLNRPLKEPVEEGVESLIEHQLEERTQLQLVLCDLSKDLSAQAIVALKVSAVNLQIALASAAKGTHDSLATTLSNLQDSLKGQSPVCRAAPTPALDSLAPASQIPLVLEKTQCIFCTGNEALSYGQRTRELRRPSHMEDYVEPIHVHDVPVEQQIICQHPICKAGGLIPDGVVLSKHHVARVHKVRLRPKVFPSQSFSSCNFTSSGIYYSELSRILSVQRMQSVNLICTRNIDIPL</sequence>
<evidence type="ECO:0000313" key="1">
    <source>
        <dbReference type="EMBL" id="KAG4414937.1"/>
    </source>
</evidence>
<proteinExistence type="predicted"/>
<dbReference type="OrthoDB" id="3498939at2759"/>
<dbReference type="Proteomes" id="UP000664132">
    <property type="component" value="Unassembled WGS sequence"/>
</dbReference>
<gene>
    <name evidence="1" type="ORF">IFR04_011914</name>
</gene>
<name>A0A8H7T8A4_9HELO</name>